<protein>
    <submittedName>
        <fullName evidence="6">Putative hydrolase</fullName>
    </submittedName>
</protein>
<dbReference type="InterPro" id="IPR008007">
    <property type="entry name" value="Peptidase_M42"/>
</dbReference>
<dbReference type="SUPFAM" id="SSF101821">
    <property type="entry name" value="Aminopeptidase/glucanase lid domain"/>
    <property type="match status" value="1"/>
</dbReference>
<dbReference type="InterPro" id="IPR051464">
    <property type="entry name" value="Peptidase_M42_aminopept"/>
</dbReference>
<dbReference type="InterPro" id="IPR023367">
    <property type="entry name" value="Peptidase_M42_dom2"/>
</dbReference>
<dbReference type="PANTHER" id="PTHR32481:SF0">
    <property type="entry name" value="AMINOPEPTIDASE YPDE-RELATED"/>
    <property type="match status" value="1"/>
</dbReference>
<dbReference type="CDD" id="cd05656">
    <property type="entry name" value="M42_Frv"/>
    <property type="match status" value="1"/>
</dbReference>
<dbReference type="Gene3D" id="3.40.630.10">
    <property type="entry name" value="Zn peptidases"/>
    <property type="match status" value="1"/>
</dbReference>
<dbReference type="PIRSF" id="PIRSF001123">
    <property type="entry name" value="PepA_GA"/>
    <property type="match status" value="1"/>
</dbReference>
<keyword evidence="5 6" id="KW-0378">Hydrolase</keyword>
<dbReference type="SUPFAM" id="SSF53187">
    <property type="entry name" value="Zn-dependent exopeptidases"/>
    <property type="match status" value="1"/>
</dbReference>
<evidence type="ECO:0000256" key="5">
    <source>
        <dbReference type="ARBA" id="ARBA00022801"/>
    </source>
</evidence>
<organism evidence="6">
    <name type="scientific">hydrocarbon metagenome</name>
    <dbReference type="NCBI Taxonomy" id="938273"/>
    <lineage>
        <taxon>unclassified sequences</taxon>
        <taxon>metagenomes</taxon>
        <taxon>ecological metagenomes</taxon>
    </lineage>
</organism>
<comment type="similarity">
    <text evidence="1">Belongs to the peptidase M42 family.</text>
</comment>
<comment type="caution">
    <text evidence="6">The sequence shown here is derived from an EMBL/GenBank/DDBJ whole genome shotgun (WGS) entry which is preliminary data.</text>
</comment>
<accession>A0A0W8FBC7</accession>
<reference evidence="6" key="1">
    <citation type="journal article" date="2015" name="Proc. Natl. Acad. Sci. U.S.A.">
        <title>Networks of energetic and metabolic interactions define dynamics in microbial communities.</title>
        <authorList>
            <person name="Embree M."/>
            <person name="Liu J.K."/>
            <person name="Al-Bassam M.M."/>
            <person name="Zengler K."/>
        </authorList>
    </citation>
    <scope>NUCLEOTIDE SEQUENCE</scope>
</reference>
<evidence type="ECO:0000313" key="6">
    <source>
        <dbReference type="EMBL" id="KUG18185.1"/>
    </source>
</evidence>
<keyword evidence="3" id="KW-0645">Protease</keyword>
<evidence type="ECO:0000256" key="1">
    <source>
        <dbReference type="ARBA" id="ARBA00006272"/>
    </source>
</evidence>
<dbReference type="Gene3D" id="2.40.30.40">
    <property type="entry name" value="Peptidase M42, domain 2"/>
    <property type="match status" value="1"/>
</dbReference>
<evidence type="ECO:0000256" key="2">
    <source>
        <dbReference type="ARBA" id="ARBA00022438"/>
    </source>
</evidence>
<keyword evidence="2" id="KW-0031">Aminopeptidase</keyword>
<keyword evidence="4" id="KW-0479">Metal-binding</keyword>
<name>A0A0W8FBC7_9ZZZZ</name>
<evidence type="ECO:0000256" key="3">
    <source>
        <dbReference type="ARBA" id="ARBA00022670"/>
    </source>
</evidence>
<sequence length="350" mass="37849">MSDIKSLLEKLSNAHGISGWEGSVQKIVREEISPYVDEVRVDKLGNLIATKKGDRPSIMIDAHADEIGLMVKQIDEKGFIRFIRIGGWFDQTLLNQRVIVHTSSGPVVGVIGSKPPHVMKDEDRKKVVEARDMFIDIGCSNQVEVEELGILPGTPISIDREFVPMHGDTVTGKAFDNRAGLVMMIEALKRTKSKSTIYAVAAVQEEVGLKGAKVAAFGLDPDIAIASDVTIPGDHPGIEKKDAPIEMGKGPVLVVADGSGRGLIATPQVIEWLVGTAKEFEIPVQLEASDGGTTDATSIYLTRSGIPTGVISVATRYIHSPVEVLNLNDIERAADLMARSLETASRYFKE</sequence>
<dbReference type="GO" id="GO:0006508">
    <property type="term" value="P:proteolysis"/>
    <property type="evidence" value="ECO:0007669"/>
    <property type="project" value="UniProtKB-KW"/>
</dbReference>
<dbReference type="GO" id="GO:0004177">
    <property type="term" value="F:aminopeptidase activity"/>
    <property type="evidence" value="ECO:0007669"/>
    <property type="project" value="UniProtKB-KW"/>
</dbReference>
<dbReference type="AlphaFoldDB" id="A0A0W8FBC7"/>
<dbReference type="EMBL" id="LNQE01001394">
    <property type="protein sequence ID" value="KUG18185.1"/>
    <property type="molecule type" value="Genomic_DNA"/>
</dbReference>
<dbReference type="Pfam" id="PF05343">
    <property type="entry name" value="Peptidase_M42"/>
    <property type="match status" value="1"/>
</dbReference>
<dbReference type="GO" id="GO:0046872">
    <property type="term" value="F:metal ion binding"/>
    <property type="evidence" value="ECO:0007669"/>
    <property type="project" value="UniProtKB-KW"/>
</dbReference>
<evidence type="ECO:0000256" key="4">
    <source>
        <dbReference type="ARBA" id="ARBA00022723"/>
    </source>
</evidence>
<gene>
    <name evidence="6" type="ORF">ASZ90_012072</name>
</gene>
<proteinExistence type="inferred from homology"/>
<dbReference type="PANTHER" id="PTHR32481">
    <property type="entry name" value="AMINOPEPTIDASE"/>
    <property type="match status" value="1"/>
</dbReference>